<dbReference type="FunFam" id="3.80.10.10:FF:000129">
    <property type="entry name" value="Leucine-rich repeat receptor-like kinase"/>
    <property type="match status" value="1"/>
</dbReference>
<dbReference type="SUPFAM" id="SSF52058">
    <property type="entry name" value="L domain-like"/>
    <property type="match status" value="1"/>
</dbReference>
<dbReference type="PROSITE" id="PS51450">
    <property type="entry name" value="LRR"/>
    <property type="match status" value="1"/>
</dbReference>
<dbReference type="Pfam" id="PF07714">
    <property type="entry name" value="PK_Tyr_Ser-Thr"/>
    <property type="match status" value="1"/>
</dbReference>
<dbReference type="GO" id="GO:0005524">
    <property type="term" value="F:ATP binding"/>
    <property type="evidence" value="ECO:0007669"/>
    <property type="project" value="UniProtKB-UniRule"/>
</dbReference>
<keyword evidence="10" id="KW-0808">Transferase</keyword>
<dbReference type="Pfam" id="PF23598">
    <property type="entry name" value="LRR_14"/>
    <property type="match status" value="2"/>
</dbReference>
<evidence type="ECO:0000256" key="3">
    <source>
        <dbReference type="ARBA" id="ARBA00004479"/>
    </source>
</evidence>
<evidence type="ECO:0000256" key="10">
    <source>
        <dbReference type="ARBA" id="ARBA00022679"/>
    </source>
</evidence>
<dbReference type="SUPFAM" id="SSF56112">
    <property type="entry name" value="Protein kinase-like (PK-like)"/>
    <property type="match status" value="1"/>
</dbReference>
<evidence type="ECO:0000256" key="15">
    <source>
        <dbReference type="ARBA" id="ARBA00022777"/>
    </source>
</evidence>
<protein>
    <recommendedName>
        <fullName evidence="25">Receptor kinase-like protein Xa21</fullName>
        <ecNumber evidence="5">2.7.11.1</ecNumber>
    </recommendedName>
</protein>
<dbReference type="InterPro" id="IPR055414">
    <property type="entry name" value="LRR_R13L4/SHOC2-like"/>
</dbReference>
<keyword evidence="16 26" id="KW-0067">ATP-binding</keyword>
<feature type="transmembrane region" description="Helical" evidence="27">
    <location>
        <begin position="20"/>
        <end position="43"/>
    </location>
</feature>
<evidence type="ECO:0000256" key="12">
    <source>
        <dbReference type="ARBA" id="ARBA00022729"/>
    </source>
</evidence>
<evidence type="ECO:0000256" key="11">
    <source>
        <dbReference type="ARBA" id="ARBA00022692"/>
    </source>
</evidence>
<dbReference type="FunFam" id="3.80.10.10:FF:000288">
    <property type="entry name" value="LRR receptor-like serine/threonine-protein kinase EFR"/>
    <property type="match status" value="1"/>
</dbReference>
<keyword evidence="8" id="KW-0597">Phosphoprotein</keyword>
<comment type="function">
    <text evidence="23">Receptor kinase that detects X.oryzae pv. oryzae protein Ax21 to promote innate immunity. Following X.oryzae pv. oryzae protein Ax21 detection, undergoes cleavage, releasing the processed protein kinase Xa21 chain.</text>
</comment>
<dbReference type="SMART" id="SM00220">
    <property type="entry name" value="S_TKc"/>
    <property type="match status" value="1"/>
</dbReference>
<comment type="function">
    <text evidence="24">The processed protein kinase Xa21 chain released by protein cleavage after X.oryzae pv. oryzae protein Ax21 detection translocates into the nucleus where it can bind and regulate WRKY62, a transcription factor. Confers resistance to the bacterial pathogen X.oryzae pv. oryzae (Xoo).</text>
</comment>
<feature type="binding site" evidence="26">
    <location>
        <position position="778"/>
    </location>
    <ligand>
        <name>ATP</name>
        <dbReference type="ChEBI" id="CHEBI:30616"/>
    </ligand>
</feature>
<comment type="catalytic activity">
    <reaction evidence="21">
        <text>L-threonyl-[protein] + ATP = O-phospho-L-threonyl-[protein] + ADP + H(+)</text>
        <dbReference type="Rhea" id="RHEA:46608"/>
        <dbReference type="Rhea" id="RHEA-COMP:11060"/>
        <dbReference type="Rhea" id="RHEA-COMP:11605"/>
        <dbReference type="ChEBI" id="CHEBI:15378"/>
        <dbReference type="ChEBI" id="CHEBI:30013"/>
        <dbReference type="ChEBI" id="CHEBI:30616"/>
        <dbReference type="ChEBI" id="CHEBI:61977"/>
        <dbReference type="ChEBI" id="CHEBI:456216"/>
        <dbReference type="EC" id="2.7.11.1"/>
    </reaction>
</comment>
<dbReference type="PROSITE" id="PS50011">
    <property type="entry name" value="PROTEIN_KINASE_DOM"/>
    <property type="match status" value="1"/>
</dbReference>
<dbReference type="InterPro" id="IPR017441">
    <property type="entry name" value="Protein_kinase_ATP_BS"/>
</dbReference>
<evidence type="ECO:0000313" key="30">
    <source>
        <dbReference type="Proteomes" id="UP001497457"/>
    </source>
</evidence>
<evidence type="ECO:0000259" key="28">
    <source>
        <dbReference type="PROSITE" id="PS50011"/>
    </source>
</evidence>
<keyword evidence="20" id="KW-0325">Glycoprotein</keyword>
<evidence type="ECO:0000256" key="1">
    <source>
        <dbReference type="ARBA" id="ARBA00004162"/>
    </source>
</evidence>
<keyword evidence="30" id="KW-1185">Reference proteome</keyword>
<evidence type="ECO:0000256" key="24">
    <source>
        <dbReference type="ARBA" id="ARBA00056628"/>
    </source>
</evidence>
<evidence type="ECO:0000313" key="29">
    <source>
        <dbReference type="EMBL" id="CAL5066655.1"/>
    </source>
</evidence>
<dbReference type="FunFam" id="3.80.10.10:FF:000095">
    <property type="entry name" value="LRR receptor-like serine/threonine-protein kinase GSO1"/>
    <property type="match status" value="1"/>
</dbReference>
<dbReference type="InterPro" id="IPR000719">
    <property type="entry name" value="Prot_kinase_dom"/>
</dbReference>
<dbReference type="EMBL" id="OZ075115">
    <property type="protein sequence ID" value="CAL5066655.1"/>
    <property type="molecule type" value="Genomic_DNA"/>
</dbReference>
<evidence type="ECO:0000256" key="14">
    <source>
        <dbReference type="ARBA" id="ARBA00022741"/>
    </source>
</evidence>
<evidence type="ECO:0000256" key="4">
    <source>
        <dbReference type="ARBA" id="ARBA00008684"/>
    </source>
</evidence>
<evidence type="ECO:0000256" key="19">
    <source>
        <dbReference type="ARBA" id="ARBA00023170"/>
    </source>
</evidence>
<proteinExistence type="inferred from homology"/>
<evidence type="ECO:0000256" key="23">
    <source>
        <dbReference type="ARBA" id="ARBA00054320"/>
    </source>
</evidence>
<evidence type="ECO:0000256" key="13">
    <source>
        <dbReference type="ARBA" id="ARBA00022737"/>
    </source>
</evidence>
<dbReference type="InterPro" id="IPR008271">
    <property type="entry name" value="Ser/Thr_kinase_AS"/>
</dbReference>
<name>A0ABC9F0R5_9POAL</name>
<keyword evidence="18 27" id="KW-0472">Membrane</keyword>
<evidence type="ECO:0000256" key="2">
    <source>
        <dbReference type="ARBA" id="ARBA00004389"/>
    </source>
</evidence>
<dbReference type="FunFam" id="3.30.200.20:FF:000432">
    <property type="entry name" value="LRR receptor-like serine/threonine-protein kinase EFR"/>
    <property type="match status" value="1"/>
</dbReference>
<keyword evidence="19" id="KW-0675">Receptor</keyword>
<dbReference type="Pfam" id="PF13855">
    <property type="entry name" value="LRR_8"/>
    <property type="match status" value="1"/>
</dbReference>
<dbReference type="PRINTS" id="PR00019">
    <property type="entry name" value="LEURICHRPT"/>
</dbReference>
<feature type="domain" description="Protein kinase" evidence="28">
    <location>
        <begin position="744"/>
        <end position="1050"/>
    </location>
</feature>
<dbReference type="GO" id="GO:0005789">
    <property type="term" value="C:endoplasmic reticulum membrane"/>
    <property type="evidence" value="ECO:0007669"/>
    <property type="project" value="UniProtKB-SubCell"/>
</dbReference>
<evidence type="ECO:0000256" key="22">
    <source>
        <dbReference type="ARBA" id="ARBA00048679"/>
    </source>
</evidence>
<keyword evidence="7" id="KW-0723">Serine/threonine-protein kinase</keyword>
<evidence type="ECO:0000256" key="26">
    <source>
        <dbReference type="PROSITE-ProRule" id="PRU10141"/>
    </source>
</evidence>
<evidence type="ECO:0000256" key="27">
    <source>
        <dbReference type="SAM" id="Phobius"/>
    </source>
</evidence>
<evidence type="ECO:0000256" key="25">
    <source>
        <dbReference type="ARBA" id="ARBA00072040"/>
    </source>
</evidence>
<dbReference type="PROSITE" id="PS00107">
    <property type="entry name" value="PROTEIN_KINASE_ATP"/>
    <property type="match status" value="1"/>
</dbReference>
<dbReference type="Gene3D" id="1.10.510.10">
    <property type="entry name" value="Transferase(Phosphotransferase) domain 1"/>
    <property type="match status" value="1"/>
</dbReference>
<dbReference type="PANTHER" id="PTHR27000:SF777">
    <property type="entry name" value="PROTEIN KINASE DOMAIN-CONTAINING PROTEIN"/>
    <property type="match status" value="1"/>
</dbReference>
<keyword evidence="12" id="KW-0732">Signal</keyword>
<evidence type="ECO:0000256" key="20">
    <source>
        <dbReference type="ARBA" id="ARBA00023180"/>
    </source>
</evidence>
<organism evidence="29 30">
    <name type="scientific">Urochloa decumbens</name>
    <dbReference type="NCBI Taxonomy" id="240449"/>
    <lineage>
        <taxon>Eukaryota</taxon>
        <taxon>Viridiplantae</taxon>
        <taxon>Streptophyta</taxon>
        <taxon>Embryophyta</taxon>
        <taxon>Tracheophyta</taxon>
        <taxon>Spermatophyta</taxon>
        <taxon>Magnoliopsida</taxon>
        <taxon>Liliopsida</taxon>
        <taxon>Poales</taxon>
        <taxon>Poaceae</taxon>
        <taxon>PACMAD clade</taxon>
        <taxon>Panicoideae</taxon>
        <taxon>Panicodae</taxon>
        <taxon>Paniceae</taxon>
        <taxon>Melinidinae</taxon>
        <taxon>Urochloa</taxon>
    </lineage>
</organism>
<sequence length="1064" mass="116671">MASTVRHIQTRPYSHSLLEVAMAFFYLSLFYLCSHALVAMGGINVTMADESVLLSFKSMLSSPSEELLASWNTSNNFCSWPGVVCGRKHTKRVIALRMDSFNLSGRVSPFLGNLSFLRVLDLSNNHLSDQIPSELGRLARLRVLNLSRNYLQGSIPVALAECTNLTTLDLTSNQFEGEIPVKIGTLKKLAILAISKNGLSGQIPLSLTSLTSMQYINLGHNRFSGEIPVGLGNLSNIYHIALHDNMLSGSIPSSFGMLSRLYWLKLGFNTLTGVIPTSLWNVSALKMFSVQQNMLSGTIPPNAFNPFSHLQWIYMDTNKFHGHIPASVANASDMLYIQLNDNLFSGIIPPEIGRLKNLYFLQISGNFLEAKESRDWEFITALTNCSSLQYLGLSGNKLEGVLPDSLSNLSTSLQYINTANNKISGSIPRDIGNLINLKSIILAINSLTGTLPSSLSRLKKLSRLLVFQNNIGGSVPWTLGNLTELNYLNLSMNAFSGWIPNTLGNLSKLLEVSLACNNFIRPIPKGLFNIPTLSGMLDLSHNDLEGSIPQEIGNMKNLVEFHAESNKLSGKIPTTLGGCEVLQRLYLQNNILNGSIPSALSQLKGLEILDLSSNNLSGQIPKILGELPTLYYLNLSFNNFAGEVPNAGIFANRTAISIQGNGKLCGGIFDLNLPPCSSQLAKKKYKVPLAPVLGSLIASSFVLMLLYKLLTWNKKRKVNISSAASMKGYQLISYSQLAKATHGFSANNFLGSGSFGSVYKGELEIHSGERTTYLVAVKVLKLHTPKAHESFMSECEALRIVRHRNLIKIVTVCSSIDTGGNDFKAIVYDFMKNGSLEGWLHPDTNNQVEQKHLNLHQRVAILLDVAYALNYLHCHGPTPIAHCDVKSSNVLLDADMVAHVGDFGLARILVDHGSFFEQSTGSMGFRGTIGYAAPEYGAGNIVSTYGDIYSYGILILETISGKRPTDGGLRQGLSLREYIQLGLQDGVVDIADMKLSLDLENGLQTRNDYLYKRKIDCLASLFRLGMSCSEELPSKRTPTIDIIKELHSIKESLEDIQNVNDLTP</sequence>
<evidence type="ECO:0000256" key="7">
    <source>
        <dbReference type="ARBA" id="ARBA00022527"/>
    </source>
</evidence>
<keyword evidence="15" id="KW-0418">Kinase</keyword>
<dbReference type="Gene3D" id="3.30.200.20">
    <property type="entry name" value="Phosphorylase Kinase, domain 1"/>
    <property type="match status" value="1"/>
</dbReference>
<accession>A0ABC9F0R5</accession>
<dbReference type="Pfam" id="PF08263">
    <property type="entry name" value="LRRNT_2"/>
    <property type="match status" value="1"/>
</dbReference>
<gene>
    <name evidence="29" type="ORF">URODEC1_LOCUS100562</name>
</gene>
<reference evidence="30" key="1">
    <citation type="submission" date="2024-06" db="EMBL/GenBank/DDBJ databases">
        <authorList>
            <person name="Ryan C."/>
        </authorList>
    </citation>
    <scope>NUCLEOTIDE SEQUENCE [LARGE SCALE GENOMIC DNA]</scope>
</reference>
<dbReference type="FunFam" id="1.10.510.10:FF:000358">
    <property type="entry name" value="Putative leucine-rich repeat receptor-like serine/threonine-protein kinase"/>
    <property type="match status" value="1"/>
</dbReference>
<keyword evidence="11 27" id="KW-0812">Transmembrane</keyword>
<dbReference type="Proteomes" id="UP001497457">
    <property type="component" value="Chromosome 5rd"/>
</dbReference>
<keyword evidence="14 26" id="KW-0547">Nucleotide-binding</keyword>
<evidence type="ECO:0000256" key="17">
    <source>
        <dbReference type="ARBA" id="ARBA00022989"/>
    </source>
</evidence>
<evidence type="ECO:0000256" key="21">
    <source>
        <dbReference type="ARBA" id="ARBA00047899"/>
    </source>
</evidence>
<dbReference type="AlphaFoldDB" id="A0ABC9F0R5"/>
<evidence type="ECO:0000256" key="9">
    <source>
        <dbReference type="ARBA" id="ARBA00022614"/>
    </source>
</evidence>
<keyword evidence="13" id="KW-0677">Repeat</keyword>
<comment type="subcellular location">
    <subcellularLocation>
        <location evidence="1">Cell membrane</location>
        <topology evidence="1">Single-pass membrane protein</topology>
    </subcellularLocation>
    <subcellularLocation>
        <location evidence="2">Endoplasmic reticulum membrane</location>
        <topology evidence="2">Single-pass membrane protein</topology>
    </subcellularLocation>
    <subcellularLocation>
        <location evidence="3">Membrane</location>
        <topology evidence="3">Single-pass type I membrane protein</topology>
    </subcellularLocation>
</comment>
<dbReference type="InterPro" id="IPR032675">
    <property type="entry name" value="LRR_dom_sf"/>
</dbReference>
<dbReference type="InterPro" id="IPR013210">
    <property type="entry name" value="LRR_N_plant-typ"/>
</dbReference>
<evidence type="ECO:0000256" key="18">
    <source>
        <dbReference type="ARBA" id="ARBA00023136"/>
    </source>
</evidence>
<evidence type="ECO:0000256" key="8">
    <source>
        <dbReference type="ARBA" id="ARBA00022553"/>
    </source>
</evidence>
<keyword evidence="17 27" id="KW-1133">Transmembrane helix</keyword>
<dbReference type="PANTHER" id="PTHR27000">
    <property type="entry name" value="LEUCINE-RICH REPEAT RECEPTOR-LIKE PROTEIN KINASE FAMILY PROTEIN-RELATED"/>
    <property type="match status" value="1"/>
</dbReference>
<evidence type="ECO:0000256" key="5">
    <source>
        <dbReference type="ARBA" id="ARBA00012513"/>
    </source>
</evidence>
<dbReference type="InterPro" id="IPR011009">
    <property type="entry name" value="Kinase-like_dom_sf"/>
</dbReference>
<dbReference type="SMART" id="SM00369">
    <property type="entry name" value="LRR_TYP"/>
    <property type="match status" value="9"/>
</dbReference>
<dbReference type="InterPro" id="IPR001245">
    <property type="entry name" value="Ser-Thr/Tyr_kinase_cat_dom"/>
</dbReference>
<dbReference type="GO" id="GO:0004674">
    <property type="term" value="F:protein serine/threonine kinase activity"/>
    <property type="evidence" value="ECO:0007669"/>
    <property type="project" value="UniProtKB-KW"/>
</dbReference>
<dbReference type="InterPro" id="IPR003591">
    <property type="entry name" value="Leu-rich_rpt_typical-subtyp"/>
</dbReference>
<reference evidence="29 30" key="2">
    <citation type="submission" date="2024-10" db="EMBL/GenBank/DDBJ databases">
        <authorList>
            <person name="Ryan C."/>
        </authorList>
    </citation>
    <scope>NUCLEOTIDE SEQUENCE [LARGE SCALE GENOMIC DNA]</scope>
</reference>
<dbReference type="InterPro" id="IPR001611">
    <property type="entry name" value="Leu-rich_rpt"/>
</dbReference>
<keyword evidence="9" id="KW-0433">Leucine-rich repeat</keyword>
<evidence type="ECO:0000256" key="6">
    <source>
        <dbReference type="ARBA" id="ARBA00022475"/>
    </source>
</evidence>
<evidence type="ECO:0000256" key="16">
    <source>
        <dbReference type="ARBA" id="ARBA00022840"/>
    </source>
</evidence>
<dbReference type="SUPFAM" id="SSF52047">
    <property type="entry name" value="RNI-like"/>
    <property type="match status" value="1"/>
</dbReference>
<dbReference type="GO" id="GO:0005886">
    <property type="term" value="C:plasma membrane"/>
    <property type="evidence" value="ECO:0007669"/>
    <property type="project" value="UniProtKB-SubCell"/>
</dbReference>
<comment type="similarity">
    <text evidence="4">Belongs to the protein kinase superfamily. Ser/Thr protein kinase family.</text>
</comment>
<dbReference type="PROSITE" id="PS00108">
    <property type="entry name" value="PROTEIN_KINASE_ST"/>
    <property type="match status" value="1"/>
</dbReference>
<keyword evidence="6" id="KW-1003">Cell membrane</keyword>
<dbReference type="EC" id="2.7.11.1" evidence="5"/>
<comment type="catalytic activity">
    <reaction evidence="22">
        <text>L-seryl-[protein] + ATP = O-phospho-L-seryl-[protein] + ADP + H(+)</text>
        <dbReference type="Rhea" id="RHEA:17989"/>
        <dbReference type="Rhea" id="RHEA-COMP:9863"/>
        <dbReference type="Rhea" id="RHEA-COMP:11604"/>
        <dbReference type="ChEBI" id="CHEBI:15378"/>
        <dbReference type="ChEBI" id="CHEBI:29999"/>
        <dbReference type="ChEBI" id="CHEBI:30616"/>
        <dbReference type="ChEBI" id="CHEBI:83421"/>
        <dbReference type="ChEBI" id="CHEBI:456216"/>
        <dbReference type="EC" id="2.7.11.1"/>
    </reaction>
</comment>
<dbReference type="Gene3D" id="3.80.10.10">
    <property type="entry name" value="Ribonuclease Inhibitor"/>
    <property type="match status" value="3"/>
</dbReference>